<dbReference type="RefSeq" id="XP_025528945.1">
    <property type="nucleotide sequence ID" value="XM_025671809.1"/>
</dbReference>
<dbReference type="Gene3D" id="3.50.50.60">
    <property type="entry name" value="FAD/NAD(P)-binding domain"/>
    <property type="match status" value="1"/>
</dbReference>
<name>A0A8T8X4T4_ASPJA</name>
<evidence type="ECO:0000256" key="5">
    <source>
        <dbReference type="ARBA" id="ARBA00023033"/>
    </source>
</evidence>
<keyword evidence="8" id="KW-1185">Reference proteome</keyword>
<dbReference type="Pfam" id="PF01494">
    <property type="entry name" value="FAD_binding_3"/>
    <property type="match status" value="1"/>
</dbReference>
<evidence type="ECO:0000313" key="8">
    <source>
        <dbReference type="Proteomes" id="UP000249497"/>
    </source>
</evidence>
<dbReference type="GeneID" id="37175501"/>
<comment type="similarity">
    <text evidence="1">Belongs to the paxM FAD-dependent monooxygenase family.</text>
</comment>
<evidence type="ECO:0000256" key="3">
    <source>
        <dbReference type="ARBA" id="ARBA00022827"/>
    </source>
</evidence>
<feature type="domain" description="FAD-binding" evidence="6">
    <location>
        <begin position="71"/>
        <end position="353"/>
    </location>
</feature>
<protein>
    <submittedName>
        <fullName evidence="7">FAD/NAD(P)-binding domain-containing protein</fullName>
    </submittedName>
</protein>
<dbReference type="PRINTS" id="PR00420">
    <property type="entry name" value="RNGMNOXGNASE"/>
</dbReference>
<evidence type="ECO:0000313" key="7">
    <source>
        <dbReference type="EMBL" id="RAH83051.1"/>
    </source>
</evidence>
<dbReference type="Proteomes" id="UP000249497">
    <property type="component" value="Unassembled WGS sequence"/>
</dbReference>
<evidence type="ECO:0000259" key="6">
    <source>
        <dbReference type="Pfam" id="PF01494"/>
    </source>
</evidence>
<keyword evidence="4" id="KW-0560">Oxidoreductase</keyword>
<dbReference type="InterPro" id="IPR002938">
    <property type="entry name" value="FAD-bd"/>
</dbReference>
<proteinExistence type="inferred from homology"/>
<keyword evidence="5" id="KW-0503">Monooxygenase</keyword>
<dbReference type="InterPro" id="IPR050493">
    <property type="entry name" value="FAD-dep_Monooxygenase_BioMet"/>
</dbReference>
<evidence type="ECO:0000256" key="4">
    <source>
        <dbReference type="ARBA" id="ARBA00023002"/>
    </source>
</evidence>
<dbReference type="GO" id="GO:0071949">
    <property type="term" value="F:FAD binding"/>
    <property type="evidence" value="ECO:0007669"/>
    <property type="project" value="InterPro"/>
</dbReference>
<dbReference type="AlphaFoldDB" id="A0A8T8X4T4"/>
<sequence length="481" mass="52964">MKVIIIGAEVDGLICAIACQREQLDVLVLEQEAEIEVRWKEDEGVAARACLLNFRARLQVNAGIQIPPNGARILHQLGLLEAVARKGTRTEYLDLRRFHDGALIRSMPWGEPVRQAYGRPWLHITRADFLDVLLDKARQLEIDIRHHAVVEEIHCGSAEVVLKDGARIQGDVVVGADGIYSKTRDTVLNQPCPPSPANDIAYQATISRSALKALNAGHLDELCSKTKITTWLGSAQHTVFFPVRQGEEYMLVTYHTHSAPPAAAAVVAAAADGLSQMQALHQGWDIRLQTILAHATFFSQTTQHTLRTLPTWTNARLILLGPASRIIPSYQAQDLAATLEDAAVLSTLLGLLAHHNPEPRLLPRLLPEILALHETLRKPAAVQAVQDGLLSRRVLQVGHPVGQALRNWFLGGAGITRDTDAGWLKLVSAQQEPRLGGGLLGETRARFEAWRTERLPLLLAAESRSSAGYGIGRKRLRCWTY</sequence>
<dbReference type="EMBL" id="KZ824785">
    <property type="protein sequence ID" value="RAH83051.1"/>
    <property type="molecule type" value="Genomic_DNA"/>
</dbReference>
<dbReference type="PANTHER" id="PTHR13789:SF311">
    <property type="entry name" value="HYDROXYLASE, PUTATIVE (AFU_ORTHOLOGUE AFUA_5G10180)-RELATED"/>
    <property type="match status" value="1"/>
</dbReference>
<keyword evidence="2" id="KW-0285">Flavoprotein</keyword>
<evidence type="ECO:0000256" key="2">
    <source>
        <dbReference type="ARBA" id="ARBA00022630"/>
    </source>
</evidence>
<organism evidence="7 8">
    <name type="scientific">Aspergillus japonicus CBS 114.51</name>
    <dbReference type="NCBI Taxonomy" id="1448312"/>
    <lineage>
        <taxon>Eukaryota</taxon>
        <taxon>Fungi</taxon>
        <taxon>Dikarya</taxon>
        <taxon>Ascomycota</taxon>
        <taxon>Pezizomycotina</taxon>
        <taxon>Eurotiomycetes</taxon>
        <taxon>Eurotiomycetidae</taxon>
        <taxon>Eurotiales</taxon>
        <taxon>Aspergillaceae</taxon>
        <taxon>Aspergillus</taxon>
        <taxon>Aspergillus subgen. Circumdati</taxon>
    </lineage>
</organism>
<gene>
    <name evidence="7" type="ORF">BO86DRAFT_388261</name>
</gene>
<evidence type="ECO:0000256" key="1">
    <source>
        <dbReference type="ARBA" id="ARBA00007992"/>
    </source>
</evidence>
<dbReference type="GO" id="GO:0004497">
    <property type="term" value="F:monooxygenase activity"/>
    <property type="evidence" value="ECO:0007669"/>
    <property type="project" value="UniProtKB-KW"/>
</dbReference>
<dbReference type="PANTHER" id="PTHR13789">
    <property type="entry name" value="MONOOXYGENASE"/>
    <property type="match status" value="1"/>
</dbReference>
<accession>A0A8T8X4T4</accession>
<keyword evidence="3" id="KW-0274">FAD</keyword>
<dbReference type="OrthoDB" id="1878542at2759"/>
<dbReference type="InterPro" id="IPR036188">
    <property type="entry name" value="FAD/NAD-bd_sf"/>
</dbReference>
<reference evidence="7 8" key="1">
    <citation type="submission" date="2018-02" db="EMBL/GenBank/DDBJ databases">
        <title>The genomes of Aspergillus section Nigri reveals drivers in fungal speciation.</title>
        <authorList>
            <consortium name="DOE Joint Genome Institute"/>
            <person name="Vesth T.C."/>
            <person name="Nybo J."/>
            <person name="Theobald S."/>
            <person name="Brandl J."/>
            <person name="Frisvad J.C."/>
            <person name="Nielsen K.F."/>
            <person name="Lyhne E.K."/>
            <person name="Kogle M.E."/>
            <person name="Kuo A."/>
            <person name="Riley R."/>
            <person name="Clum A."/>
            <person name="Nolan M."/>
            <person name="Lipzen A."/>
            <person name="Salamov A."/>
            <person name="Henrissat B."/>
            <person name="Wiebenga A."/>
            <person name="De vries R.P."/>
            <person name="Grigoriev I.V."/>
            <person name="Mortensen U.H."/>
            <person name="Andersen M.R."/>
            <person name="Baker S.E."/>
        </authorList>
    </citation>
    <scope>NUCLEOTIDE SEQUENCE [LARGE SCALE GENOMIC DNA]</scope>
    <source>
        <strain evidence="7 8">CBS 114.51</strain>
    </source>
</reference>
<dbReference type="SUPFAM" id="SSF51905">
    <property type="entry name" value="FAD/NAD(P)-binding domain"/>
    <property type="match status" value="1"/>
</dbReference>